<keyword evidence="2" id="KW-1185">Reference proteome</keyword>
<accession>A0A411HJD8</accession>
<protein>
    <submittedName>
        <fullName evidence="1">Uncharacterized protein</fullName>
    </submittedName>
</protein>
<evidence type="ECO:0000313" key="1">
    <source>
        <dbReference type="EMBL" id="QBB70601.1"/>
    </source>
</evidence>
<organism evidence="1 2">
    <name type="scientific">Pseudolysobacter antarcticus</name>
    <dbReference type="NCBI Taxonomy" id="2511995"/>
    <lineage>
        <taxon>Bacteria</taxon>
        <taxon>Pseudomonadati</taxon>
        <taxon>Pseudomonadota</taxon>
        <taxon>Gammaproteobacteria</taxon>
        <taxon>Lysobacterales</taxon>
        <taxon>Rhodanobacteraceae</taxon>
        <taxon>Pseudolysobacter</taxon>
    </lineage>
</organism>
<proteinExistence type="predicted"/>
<gene>
    <name evidence="1" type="ORF">ELE36_09600</name>
</gene>
<dbReference type="RefSeq" id="WP_129832858.1">
    <property type="nucleotide sequence ID" value="NZ_CP035704.1"/>
</dbReference>
<dbReference type="Proteomes" id="UP000291562">
    <property type="component" value="Chromosome"/>
</dbReference>
<dbReference type="KEGG" id="xbc:ELE36_09600"/>
<dbReference type="AlphaFoldDB" id="A0A411HJD8"/>
<sequence>MRIPIQQLRGAKDLLEDVVRATVNASESLQQKIVRQPYALLQRIDAIAAPVRKIESVQATITQTIYGTIRFVTRGSVGLASRLLDFAERNAWGRK</sequence>
<dbReference type="EMBL" id="CP035704">
    <property type="protein sequence ID" value="QBB70601.1"/>
    <property type="molecule type" value="Genomic_DNA"/>
</dbReference>
<name>A0A411HJD8_9GAMM</name>
<reference evidence="1 2" key="1">
    <citation type="submission" date="2019-01" db="EMBL/GenBank/DDBJ databases">
        <title>Pseudolysobacter antarctica gen. nov., sp. nov., isolated from Fildes Peninsula, Antarctica.</title>
        <authorList>
            <person name="Wei Z."/>
            <person name="Peng F."/>
        </authorList>
    </citation>
    <scope>NUCLEOTIDE SEQUENCE [LARGE SCALE GENOMIC DNA]</scope>
    <source>
        <strain evidence="1 2">AQ6-296</strain>
    </source>
</reference>
<dbReference type="OrthoDB" id="161684at2"/>
<evidence type="ECO:0000313" key="2">
    <source>
        <dbReference type="Proteomes" id="UP000291562"/>
    </source>
</evidence>